<evidence type="ECO:0000256" key="7">
    <source>
        <dbReference type="ARBA" id="ARBA00023077"/>
    </source>
</evidence>
<dbReference type="GO" id="GO:0006826">
    <property type="term" value="P:iron ion transport"/>
    <property type="evidence" value="ECO:0007669"/>
    <property type="project" value="UniProtKB-KW"/>
</dbReference>
<reference evidence="13 14" key="1">
    <citation type="journal article" date="2019" name="Nat. Med.">
        <title>A library of human gut bacterial isolates paired with longitudinal multiomics data enables mechanistic microbiome research.</title>
        <authorList>
            <person name="Poyet M."/>
            <person name="Groussin M."/>
            <person name="Gibbons S.M."/>
            <person name="Avila-Pacheco J."/>
            <person name="Jiang X."/>
            <person name="Kearney S.M."/>
            <person name="Perrotta A.R."/>
            <person name="Berdy B."/>
            <person name="Zhao S."/>
            <person name="Lieberman T.D."/>
            <person name="Swanson P.K."/>
            <person name="Smith M."/>
            <person name="Roesemann S."/>
            <person name="Alexander J.E."/>
            <person name="Rich S.A."/>
            <person name="Livny J."/>
            <person name="Vlamakis H."/>
            <person name="Clish C."/>
            <person name="Bullock K."/>
            <person name="Deik A."/>
            <person name="Scott J."/>
            <person name="Pierce K.A."/>
            <person name="Xavier R.J."/>
            <person name="Alm E.J."/>
        </authorList>
    </citation>
    <scope>NUCLEOTIDE SEQUENCE [LARGE SCALE GENOMIC DNA]</scope>
    <source>
        <strain evidence="13 14">BIOML-A8</strain>
    </source>
</reference>
<sequence length="1187" mass="134515">MKNILYQESIVEIKHLFHIMRITALALFIFAGTAFATESYSQVMKVTVVANKISTGKVINEIEKQTDYLFVYNVDEVNLQRTIQINAENKSVAEVLNKVFENTNIYYAMEGKNIMLISRTKEGQSVEQVNKVTGIVRDVNGEAIIGANIRAKGQSIGTITDINGRFVINIPANAILQITYIGYTSQEVNVSNKKELTITLYEDTKTLEEVVVIGYGSMRKKDLTGAVVQINPDKVADTHPGNVQELLRGTAGLQIGYDASAKGGGSIQLRGQNSVYTDGDHNAPLIVLDGMVFYGELSEINPNDISQIDVLKDASSTAIYGAKAACGVVIITTKKGKMGKPVINISTNLGIDTKSDFRSVYNATDYMKFREDWYKSTTLGFNEKGDYSYYAIGNKGVGYYDNPNNLSQYGISTDQWKALSTSSDGESLQSIYARRLGLDESTNVYNNYLLGKTINWEDQVFRTGIKQDYNASISGASDRINYYMSFGYLKNQGVLYGDDYKSFRSNFKVNGKVTDWLEIGTNINFQDRSDGTRSINLDTEQNMLSTTTMLRLSPYASLYNEDGSYIQYPMDSDIKRGYNYWFSNQYNDLEKGYTIFNTVLNTKIKLPFNITYDFNIAPRYQFFYDRYFMSADFPNSNVRDRGVNRGWAKRFDWSLNNTVTWDYTLKDIHHFIVTLVQEAEERRYWSDNIKARNIQPSDALGFHNTQNATLEDSSFGTDDTHETASALLGRLFYSYDNRYLFTGSVRRDGYSAFGSSNPYATFPSFSVAWNFSNEKFINLSWLDTGKLRFSWGKNGNRSLANSYLSLANLGAGLGATMNYLNPDGSVATDMKYLMMDRLANPRLQWEKTESFNIGLDFGILDNRLNGSIDYYFKKTHDMIMSQRLPNFSGFNSIYTNLGEIQNTGIELSLNSVNINRANFRWTSTFNLSFNANKINHLYYEYEDVVDNNGNVIGKKEMDDKTNGWFIGKAIDEIWDFKVEGIWQVNEADEAALAGQRPGDPKVSNIYTADDIINKDGTRTPVYNDNDKVFQGKKTPPIYWNLRNNFTIYKNLDIFFSFYSYMGHKSKSINYLNQLNQASSVTYAFNNFKSGYWLPENPTNKYARLDALGPSGATAPAKIYNRSFVRLDNISLGYTLPQNWTRKFLIDRVRITASVRNIAVFASDWEYGDPETGGLATRTYNFGLSFTL</sequence>
<keyword evidence="5 10" id="KW-0812">Transmembrane</keyword>
<evidence type="ECO:0000313" key="14">
    <source>
        <dbReference type="Proteomes" id="UP000482653"/>
    </source>
</evidence>
<comment type="similarity">
    <text evidence="10 11">Belongs to the TonB-dependent receptor family.</text>
</comment>
<name>A0A6L3K1Q5_9BACE</name>
<dbReference type="PROSITE" id="PS52016">
    <property type="entry name" value="TONB_DEPENDENT_REC_3"/>
    <property type="match status" value="1"/>
</dbReference>
<dbReference type="InterPro" id="IPR012910">
    <property type="entry name" value="Plug_dom"/>
</dbReference>
<dbReference type="EMBL" id="VVYX01000016">
    <property type="protein sequence ID" value="KAA5417999.1"/>
    <property type="molecule type" value="Genomic_DNA"/>
</dbReference>
<dbReference type="FunFam" id="2.60.40.1120:FF:000003">
    <property type="entry name" value="Outer membrane protein Omp121"/>
    <property type="match status" value="1"/>
</dbReference>
<dbReference type="InterPro" id="IPR023997">
    <property type="entry name" value="TonB-dep_OMP_SusC/RagA_CS"/>
</dbReference>
<evidence type="ECO:0000256" key="9">
    <source>
        <dbReference type="ARBA" id="ARBA00023237"/>
    </source>
</evidence>
<organism evidence="13 14">
    <name type="scientific">Bacteroides cellulosilyticus</name>
    <dbReference type="NCBI Taxonomy" id="246787"/>
    <lineage>
        <taxon>Bacteria</taxon>
        <taxon>Pseudomonadati</taxon>
        <taxon>Bacteroidota</taxon>
        <taxon>Bacteroidia</taxon>
        <taxon>Bacteroidales</taxon>
        <taxon>Bacteroidaceae</taxon>
        <taxon>Bacteroides</taxon>
    </lineage>
</organism>
<keyword evidence="8 10" id="KW-0472">Membrane</keyword>
<evidence type="ECO:0000256" key="8">
    <source>
        <dbReference type="ARBA" id="ARBA00023136"/>
    </source>
</evidence>
<evidence type="ECO:0000256" key="4">
    <source>
        <dbReference type="ARBA" id="ARBA00022496"/>
    </source>
</evidence>
<proteinExistence type="inferred from homology"/>
<dbReference type="Gene3D" id="2.170.130.10">
    <property type="entry name" value="TonB-dependent receptor, plug domain"/>
    <property type="match status" value="1"/>
</dbReference>
<dbReference type="Pfam" id="PF07660">
    <property type="entry name" value="STN"/>
    <property type="match status" value="1"/>
</dbReference>
<keyword evidence="3 10" id="KW-1134">Transmembrane beta strand</keyword>
<protein>
    <submittedName>
        <fullName evidence="13">SusC/RagA family TonB-linked outer membrane protein</fullName>
    </submittedName>
</protein>
<evidence type="ECO:0000256" key="6">
    <source>
        <dbReference type="ARBA" id="ARBA00023004"/>
    </source>
</evidence>
<dbReference type="SUPFAM" id="SSF56935">
    <property type="entry name" value="Porins"/>
    <property type="match status" value="1"/>
</dbReference>
<dbReference type="InterPro" id="IPR036942">
    <property type="entry name" value="Beta-barrel_TonB_sf"/>
</dbReference>
<keyword evidence="9 10" id="KW-0998">Cell outer membrane</keyword>
<evidence type="ECO:0000256" key="1">
    <source>
        <dbReference type="ARBA" id="ARBA00004571"/>
    </source>
</evidence>
<dbReference type="GO" id="GO:0009279">
    <property type="term" value="C:cell outer membrane"/>
    <property type="evidence" value="ECO:0007669"/>
    <property type="project" value="UniProtKB-SubCell"/>
</dbReference>
<dbReference type="SUPFAM" id="SSF49464">
    <property type="entry name" value="Carboxypeptidase regulatory domain-like"/>
    <property type="match status" value="1"/>
</dbReference>
<dbReference type="InterPro" id="IPR037066">
    <property type="entry name" value="Plug_dom_sf"/>
</dbReference>
<dbReference type="InterPro" id="IPR039426">
    <property type="entry name" value="TonB-dep_rcpt-like"/>
</dbReference>
<dbReference type="InterPro" id="IPR008969">
    <property type="entry name" value="CarboxyPept-like_regulatory"/>
</dbReference>
<comment type="caution">
    <text evidence="13">The sequence shown here is derived from an EMBL/GenBank/DDBJ whole genome shotgun (WGS) entry which is preliminary data.</text>
</comment>
<dbReference type="AlphaFoldDB" id="A0A6L3K1Q5"/>
<evidence type="ECO:0000259" key="12">
    <source>
        <dbReference type="SMART" id="SM00965"/>
    </source>
</evidence>
<keyword evidence="6" id="KW-0408">Iron</keyword>
<keyword evidence="4" id="KW-0406">Ion transport</keyword>
<dbReference type="NCBIfam" id="TIGR04057">
    <property type="entry name" value="SusC_RagA_signa"/>
    <property type="match status" value="1"/>
</dbReference>
<accession>A0A6L3K1Q5</accession>
<dbReference type="InterPro" id="IPR011662">
    <property type="entry name" value="Secretin/TonB_short_N"/>
</dbReference>
<evidence type="ECO:0000256" key="2">
    <source>
        <dbReference type="ARBA" id="ARBA00022448"/>
    </source>
</evidence>
<feature type="domain" description="Secretin/TonB short N-terminal" evidence="12">
    <location>
        <begin position="68"/>
        <end position="119"/>
    </location>
</feature>
<comment type="subcellular location">
    <subcellularLocation>
        <location evidence="1 10">Cell outer membrane</location>
        <topology evidence="1 10">Multi-pass membrane protein</topology>
    </subcellularLocation>
</comment>
<evidence type="ECO:0000256" key="5">
    <source>
        <dbReference type="ARBA" id="ARBA00022692"/>
    </source>
</evidence>
<evidence type="ECO:0000256" key="10">
    <source>
        <dbReference type="PROSITE-ProRule" id="PRU01360"/>
    </source>
</evidence>
<evidence type="ECO:0000313" key="13">
    <source>
        <dbReference type="EMBL" id="KAA5417999.1"/>
    </source>
</evidence>
<keyword evidence="2 10" id="KW-0813">Transport</keyword>
<dbReference type="SMART" id="SM00965">
    <property type="entry name" value="STN"/>
    <property type="match status" value="1"/>
</dbReference>
<dbReference type="Gene3D" id="2.60.40.1120">
    <property type="entry name" value="Carboxypeptidase-like, regulatory domain"/>
    <property type="match status" value="1"/>
</dbReference>
<gene>
    <name evidence="13" type="ORF">F2Y87_14710</name>
</gene>
<evidence type="ECO:0000256" key="11">
    <source>
        <dbReference type="RuleBase" id="RU003357"/>
    </source>
</evidence>
<dbReference type="Gene3D" id="2.40.170.20">
    <property type="entry name" value="TonB-dependent receptor, beta-barrel domain"/>
    <property type="match status" value="1"/>
</dbReference>
<dbReference type="Pfam" id="PF00593">
    <property type="entry name" value="TonB_dep_Rec_b-barrel"/>
    <property type="match status" value="1"/>
</dbReference>
<keyword evidence="4" id="KW-0410">Iron transport</keyword>
<keyword evidence="7 11" id="KW-0798">TonB box</keyword>
<dbReference type="Pfam" id="PF13715">
    <property type="entry name" value="CarbopepD_reg_2"/>
    <property type="match status" value="1"/>
</dbReference>
<dbReference type="NCBIfam" id="TIGR04056">
    <property type="entry name" value="OMP_RagA_SusC"/>
    <property type="match status" value="1"/>
</dbReference>
<dbReference type="InterPro" id="IPR000531">
    <property type="entry name" value="Beta-barrel_TonB"/>
</dbReference>
<dbReference type="Proteomes" id="UP000482653">
    <property type="component" value="Unassembled WGS sequence"/>
</dbReference>
<dbReference type="InterPro" id="IPR023996">
    <property type="entry name" value="TonB-dep_OMP_SusC/RagA"/>
</dbReference>
<evidence type="ECO:0000256" key="3">
    <source>
        <dbReference type="ARBA" id="ARBA00022452"/>
    </source>
</evidence>
<dbReference type="RefSeq" id="WP_022208195.1">
    <property type="nucleotide sequence ID" value="NZ_JAHLOW010000009.1"/>
</dbReference>
<dbReference type="Pfam" id="PF07715">
    <property type="entry name" value="Plug"/>
    <property type="match status" value="1"/>
</dbReference>